<dbReference type="Pfam" id="PF01740">
    <property type="entry name" value="STAS"/>
    <property type="match status" value="1"/>
</dbReference>
<evidence type="ECO:0000313" key="4">
    <source>
        <dbReference type="Proteomes" id="UP000569329"/>
    </source>
</evidence>
<reference evidence="3 4" key="1">
    <citation type="submission" date="2020-07" db="EMBL/GenBank/DDBJ databases">
        <title>Sequencing the genomes of 1000 actinobacteria strains.</title>
        <authorList>
            <person name="Klenk H.-P."/>
        </authorList>
    </citation>
    <scope>NUCLEOTIDE SEQUENCE [LARGE SCALE GENOMIC DNA]</scope>
    <source>
        <strain evidence="3 4">DSM 45975</strain>
    </source>
</reference>
<dbReference type="PROSITE" id="PS50801">
    <property type="entry name" value="STAS"/>
    <property type="match status" value="1"/>
</dbReference>
<feature type="region of interest" description="Disordered" evidence="1">
    <location>
        <begin position="125"/>
        <end position="153"/>
    </location>
</feature>
<dbReference type="Proteomes" id="UP000569329">
    <property type="component" value="Unassembled WGS sequence"/>
</dbReference>
<dbReference type="PANTHER" id="PTHR33495:SF13">
    <property type="entry name" value="ANTI-SIGMA-F FACTOR ANTAGONIST RSFB"/>
    <property type="match status" value="1"/>
</dbReference>
<comment type="caution">
    <text evidence="3">The sequence shown here is derived from an EMBL/GenBank/DDBJ whole genome shotgun (WGS) entry which is preliminary data.</text>
</comment>
<evidence type="ECO:0000313" key="3">
    <source>
        <dbReference type="EMBL" id="MBA8827050.1"/>
    </source>
</evidence>
<name>A0A839E1U7_9PSEU</name>
<dbReference type="Gene3D" id="3.30.750.24">
    <property type="entry name" value="STAS domain"/>
    <property type="match status" value="1"/>
</dbReference>
<dbReference type="SUPFAM" id="SSF52091">
    <property type="entry name" value="SpoIIaa-like"/>
    <property type="match status" value="1"/>
</dbReference>
<dbReference type="CDD" id="cd07043">
    <property type="entry name" value="STAS_anti-anti-sigma_factors"/>
    <property type="match status" value="1"/>
</dbReference>
<dbReference type="GO" id="GO:0043856">
    <property type="term" value="F:anti-sigma factor antagonist activity"/>
    <property type="evidence" value="ECO:0007669"/>
    <property type="project" value="TreeGrafter"/>
</dbReference>
<accession>A0A839E1U7</accession>
<protein>
    <submittedName>
        <fullName evidence="3">Anti-anti-sigma factor</fullName>
    </submittedName>
</protein>
<dbReference type="AlphaFoldDB" id="A0A839E1U7"/>
<proteinExistence type="predicted"/>
<organism evidence="3 4">
    <name type="scientific">Halosaccharopolyspora lacisalsi</name>
    <dbReference type="NCBI Taxonomy" id="1000566"/>
    <lineage>
        <taxon>Bacteria</taxon>
        <taxon>Bacillati</taxon>
        <taxon>Actinomycetota</taxon>
        <taxon>Actinomycetes</taxon>
        <taxon>Pseudonocardiales</taxon>
        <taxon>Pseudonocardiaceae</taxon>
        <taxon>Halosaccharopolyspora</taxon>
    </lineage>
</organism>
<dbReference type="PANTHER" id="PTHR33495">
    <property type="entry name" value="ANTI-SIGMA FACTOR ANTAGONIST TM_1081-RELATED-RELATED"/>
    <property type="match status" value="1"/>
</dbReference>
<dbReference type="EMBL" id="JACGWZ010000007">
    <property type="protein sequence ID" value="MBA8827050.1"/>
    <property type="molecule type" value="Genomic_DNA"/>
</dbReference>
<feature type="compositionally biased region" description="Basic and acidic residues" evidence="1">
    <location>
        <begin position="125"/>
        <end position="137"/>
    </location>
</feature>
<gene>
    <name evidence="3" type="ORF">FHX42_004434</name>
</gene>
<feature type="domain" description="STAS" evidence="2">
    <location>
        <begin position="16"/>
        <end position="112"/>
    </location>
</feature>
<evidence type="ECO:0000256" key="1">
    <source>
        <dbReference type="SAM" id="MobiDB-lite"/>
    </source>
</evidence>
<keyword evidence="4" id="KW-1185">Reference proteome</keyword>
<dbReference type="InterPro" id="IPR002645">
    <property type="entry name" value="STAS_dom"/>
</dbReference>
<sequence>MNENVPFRMTVERPRDGVIVMSVAGALDMVTVTRFSRLLLDRLSSTVHVIVLDLSEVSFLGVEAIKVLAQADLRAQIEGKRLSLVTGVRAVDRPLEVLGMSTCFTYGSRPVFGAPDVGEFVPERRAPRAEERVENHAVPRQQQRTAAEVVQRA</sequence>
<evidence type="ECO:0000259" key="2">
    <source>
        <dbReference type="PROSITE" id="PS50801"/>
    </source>
</evidence>
<dbReference type="InterPro" id="IPR036513">
    <property type="entry name" value="STAS_dom_sf"/>
</dbReference>